<name>A0A3P1BT13_9BACT</name>
<evidence type="ECO:0000256" key="1">
    <source>
        <dbReference type="SAM" id="MobiDB-lite"/>
    </source>
</evidence>
<feature type="region of interest" description="Disordered" evidence="1">
    <location>
        <begin position="56"/>
        <end position="80"/>
    </location>
</feature>
<evidence type="ECO:0000313" key="2">
    <source>
        <dbReference type="EMBL" id="RRB04197.1"/>
    </source>
</evidence>
<dbReference type="Proteomes" id="UP000271925">
    <property type="component" value="Unassembled WGS sequence"/>
</dbReference>
<protein>
    <submittedName>
        <fullName evidence="2">Uncharacterized protein</fullName>
    </submittedName>
</protein>
<organism evidence="2 3">
    <name type="scientific">Larkinella rosea</name>
    <dbReference type="NCBI Taxonomy" id="2025312"/>
    <lineage>
        <taxon>Bacteria</taxon>
        <taxon>Pseudomonadati</taxon>
        <taxon>Bacteroidota</taxon>
        <taxon>Cytophagia</taxon>
        <taxon>Cytophagales</taxon>
        <taxon>Spirosomataceae</taxon>
        <taxon>Larkinella</taxon>
    </lineage>
</organism>
<feature type="compositionally biased region" description="Basic and acidic residues" evidence="1">
    <location>
        <begin position="56"/>
        <end position="71"/>
    </location>
</feature>
<dbReference type="AlphaFoldDB" id="A0A3P1BT13"/>
<dbReference type="RefSeq" id="WP_124874683.1">
    <property type="nucleotide sequence ID" value="NZ_RQJO01000008.1"/>
</dbReference>
<proteinExistence type="predicted"/>
<reference evidence="2 3" key="1">
    <citation type="submission" date="2018-11" db="EMBL/GenBank/DDBJ databases">
        <authorList>
            <person name="Zhou Z."/>
            <person name="Wang G."/>
        </authorList>
    </citation>
    <scope>NUCLEOTIDE SEQUENCE [LARGE SCALE GENOMIC DNA]</scope>
    <source>
        <strain evidence="2 3">KCTC52004</strain>
    </source>
</reference>
<dbReference type="EMBL" id="RQJO01000008">
    <property type="protein sequence ID" value="RRB04197.1"/>
    <property type="molecule type" value="Genomic_DNA"/>
</dbReference>
<comment type="caution">
    <text evidence="2">The sequence shown here is derived from an EMBL/GenBank/DDBJ whole genome shotgun (WGS) entry which is preliminary data.</text>
</comment>
<dbReference type="OrthoDB" id="982933at2"/>
<sequence length="80" mass="9299">MAKKVTKPEDQPNEKPRVHKELEGFDIKINTFGEITNSYDIDKINAFLNKTVDDKKLRNRKDLKDGEKGEEGEYEDGEEE</sequence>
<keyword evidence="3" id="KW-1185">Reference proteome</keyword>
<evidence type="ECO:0000313" key="3">
    <source>
        <dbReference type="Proteomes" id="UP000271925"/>
    </source>
</evidence>
<accession>A0A3P1BT13</accession>
<gene>
    <name evidence="2" type="ORF">EHT25_11800</name>
</gene>